<dbReference type="EMBL" id="KI682259">
    <property type="protein sequence ID" value="ETL82366.1"/>
    <property type="molecule type" value="Genomic_DNA"/>
</dbReference>
<protein>
    <submittedName>
        <fullName evidence="1">Uncharacterized protein</fullName>
    </submittedName>
</protein>
<reference evidence="2" key="2">
    <citation type="submission" date="2013-11" db="EMBL/GenBank/DDBJ databases">
        <title>The Genome Sequence of Phytophthora parasitica IAC_01/95.</title>
        <authorList>
            <consortium name="The Broad Institute Genomics Platform"/>
            <person name="Russ C."/>
            <person name="Tyler B."/>
            <person name="Panabieres F."/>
            <person name="Shan W."/>
            <person name="Tripathy S."/>
            <person name="Grunwald N."/>
            <person name="Machado M."/>
            <person name="Johnson C.S."/>
            <person name="Arredondo F."/>
            <person name="Hong C."/>
            <person name="Coffey M."/>
            <person name="Young S.K."/>
            <person name="Zeng Q."/>
            <person name="Gargeya S."/>
            <person name="Fitzgerald M."/>
            <person name="Abouelleil A."/>
            <person name="Alvarado L."/>
            <person name="Chapman S.B."/>
            <person name="Gainer-Dewar J."/>
            <person name="Goldberg J."/>
            <person name="Griggs A."/>
            <person name="Gujja S."/>
            <person name="Hansen M."/>
            <person name="Howarth C."/>
            <person name="Imamovic A."/>
            <person name="Ireland A."/>
            <person name="Larimer J."/>
            <person name="McCowan C."/>
            <person name="Murphy C."/>
            <person name="Pearson M."/>
            <person name="Poon T.W."/>
            <person name="Priest M."/>
            <person name="Roberts A."/>
            <person name="Saif S."/>
            <person name="Shea T."/>
            <person name="Sykes S."/>
            <person name="Wortman J."/>
            <person name="Nusbaum C."/>
            <person name="Birren B."/>
        </authorList>
    </citation>
    <scope>NUCLEOTIDE SEQUENCE [LARGE SCALE GENOMIC DNA]</scope>
    <source>
        <strain evidence="2">IAC_01/95</strain>
    </source>
</reference>
<sequence>MSWVVDLSLVVSHYATLSNAVWTRSLVVRFS</sequence>
<dbReference type="Proteomes" id="UP000054532">
    <property type="component" value="Unassembled WGS sequence"/>
</dbReference>
<name>W2KAU9_PHYNI</name>
<accession>W2KAU9</accession>
<dbReference type="Proteomes" id="UP000054423">
    <property type="component" value="Unassembled WGS sequence"/>
</dbReference>
<gene>
    <name evidence="2" type="ORF">L914_17524</name>
    <name evidence="1" type="ORF">L917_17458</name>
</gene>
<organism evidence="1">
    <name type="scientific">Phytophthora nicotianae</name>
    <name type="common">Potato buckeye rot agent</name>
    <name type="synonym">Phytophthora parasitica</name>
    <dbReference type="NCBI Taxonomy" id="4792"/>
    <lineage>
        <taxon>Eukaryota</taxon>
        <taxon>Sar</taxon>
        <taxon>Stramenopiles</taxon>
        <taxon>Oomycota</taxon>
        <taxon>Peronosporomycetes</taxon>
        <taxon>Peronosporales</taxon>
        <taxon>Peronosporaceae</taxon>
        <taxon>Phytophthora</taxon>
    </lineage>
</organism>
<evidence type="ECO:0000313" key="1">
    <source>
        <dbReference type="EMBL" id="ETL82366.1"/>
    </source>
</evidence>
<dbReference type="AlphaFoldDB" id="W2KAU9"/>
<dbReference type="EMBL" id="KI695479">
    <property type="protein sequence ID" value="ETM35593.1"/>
    <property type="molecule type" value="Genomic_DNA"/>
</dbReference>
<reference evidence="1" key="1">
    <citation type="submission" date="2013-11" db="EMBL/GenBank/DDBJ databases">
        <title>The Genome Sequence of Phytophthora parasitica CHvinca01.</title>
        <authorList>
            <consortium name="The Broad Institute Genomics Platform"/>
            <person name="Russ C."/>
            <person name="Tyler B."/>
            <person name="Panabieres F."/>
            <person name="Shan W."/>
            <person name="Tripathy S."/>
            <person name="Grunwald N."/>
            <person name="Machado M."/>
            <person name="Johnson C.S."/>
            <person name="Arredondo F."/>
            <person name="Hong C."/>
            <person name="Coffey M."/>
            <person name="Young S.K."/>
            <person name="Zeng Q."/>
            <person name="Gargeya S."/>
            <person name="Fitzgerald M."/>
            <person name="Abouelleil A."/>
            <person name="Alvarado L."/>
            <person name="Chapman S.B."/>
            <person name="Gainer-Dewar J."/>
            <person name="Goldberg J."/>
            <person name="Griggs A."/>
            <person name="Gujja S."/>
            <person name="Hansen M."/>
            <person name="Howarth C."/>
            <person name="Imamovic A."/>
            <person name="Ireland A."/>
            <person name="Larimer J."/>
            <person name="McCowan C."/>
            <person name="Murphy C."/>
            <person name="Pearson M."/>
            <person name="Poon T.W."/>
            <person name="Priest M."/>
            <person name="Roberts A."/>
            <person name="Saif S."/>
            <person name="Shea T."/>
            <person name="Sykes S."/>
            <person name="Wortman J."/>
            <person name="Nusbaum C."/>
            <person name="Birren B."/>
        </authorList>
    </citation>
    <scope>NUCLEOTIDE SEQUENCE [LARGE SCALE GENOMIC DNA]</scope>
    <source>
        <strain evidence="1">CHvinca01</strain>
    </source>
</reference>
<proteinExistence type="predicted"/>
<evidence type="ECO:0000313" key="2">
    <source>
        <dbReference type="EMBL" id="ETM35593.1"/>
    </source>
</evidence>